<evidence type="ECO:0000256" key="1">
    <source>
        <dbReference type="SAM" id="MobiDB-lite"/>
    </source>
</evidence>
<feature type="compositionally biased region" description="Basic and acidic residues" evidence="1">
    <location>
        <begin position="194"/>
        <end position="203"/>
    </location>
</feature>
<feature type="compositionally biased region" description="Low complexity" evidence="1">
    <location>
        <begin position="128"/>
        <end position="150"/>
    </location>
</feature>
<feature type="non-terminal residue" evidence="2">
    <location>
        <position position="1"/>
    </location>
</feature>
<gene>
    <name evidence="2" type="ORF">AVDCRST_MAG10-777</name>
</gene>
<feature type="compositionally biased region" description="Basic and acidic residues" evidence="1">
    <location>
        <begin position="1"/>
        <end position="11"/>
    </location>
</feature>
<evidence type="ECO:0000313" key="2">
    <source>
        <dbReference type="EMBL" id="CAA9222989.1"/>
    </source>
</evidence>
<feature type="compositionally biased region" description="Basic residues" evidence="1">
    <location>
        <begin position="151"/>
        <end position="168"/>
    </location>
</feature>
<keyword evidence="2" id="KW-0547">Nucleotide-binding</keyword>
<organism evidence="2">
    <name type="scientific">uncultured Acidimicrobiales bacterium</name>
    <dbReference type="NCBI Taxonomy" id="310071"/>
    <lineage>
        <taxon>Bacteria</taxon>
        <taxon>Bacillati</taxon>
        <taxon>Actinomycetota</taxon>
        <taxon>Acidimicrobiia</taxon>
        <taxon>Acidimicrobiales</taxon>
        <taxon>environmental samples</taxon>
    </lineage>
</organism>
<feature type="compositionally biased region" description="Gly residues" evidence="1">
    <location>
        <begin position="223"/>
        <end position="237"/>
    </location>
</feature>
<accession>A0A6J4HH37</accession>
<feature type="compositionally biased region" description="Basic residues" evidence="1">
    <location>
        <begin position="238"/>
        <end position="252"/>
    </location>
</feature>
<dbReference type="GO" id="GO:0005524">
    <property type="term" value="F:ATP binding"/>
    <property type="evidence" value="ECO:0007669"/>
    <property type="project" value="UniProtKB-KW"/>
</dbReference>
<name>A0A6J4HH37_9ACTN</name>
<feature type="region of interest" description="Disordered" evidence="1">
    <location>
        <begin position="1"/>
        <end position="296"/>
    </location>
</feature>
<feature type="non-terminal residue" evidence="2">
    <location>
        <position position="296"/>
    </location>
</feature>
<reference evidence="2" key="1">
    <citation type="submission" date="2020-02" db="EMBL/GenBank/DDBJ databases">
        <authorList>
            <person name="Meier V. D."/>
        </authorList>
    </citation>
    <scope>NUCLEOTIDE SEQUENCE</scope>
    <source>
        <strain evidence="2">AVDCRST_MAG10</strain>
    </source>
</reference>
<feature type="compositionally biased region" description="Gly residues" evidence="1">
    <location>
        <begin position="204"/>
        <end position="214"/>
    </location>
</feature>
<dbReference type="AlphaFoldDB" id="A0A6J4HH37"/>
<feature type="compositionally biased region" description="Basic residues" evidence="1">
    <location>
        <begin position="262"/>
        <end position="272"/>
    </location>
</feature>
<sequence>ARARRTHEALWRRGRPRRPLDDGCPRAHPWLRRSERRRQDHHDADRPRPGPARRGGGALEGPARDRRRPPGLRLHAGGAGAVPEDDRPRPDRLLRPPVGHGAGGGIDCRPGDPRVDRHRRAQRGAGGAAVARQPAAVPAGCCSCHVAGAPRARRAVQRPRSRGRRRPVRGAADPGRSGDGGGVLQPPARTGGTAERRGHDHRPGPGGGVRGGADGAQQPGRGPAQGGAGRRGDGVGGRPHRGQGGRARRQRGRAGAASGGRRPGRARRRPPRRPGPLLPAGGADADRAVPGGGLVV</sequence>
<keyword evidence="2" id="KW-0067">ATP-binding</keyword>
<dbReference type="EMBL" id="CADCTB010000050">
    <property type="protein sequence ID" value="CAA9222989.1"/>
    <property type="molecule type" value="Genomic_DNA"/>
</dbReference>
<feature type="compositionally biased region" description="Basic and acidic residues" evidence="1">
    <location>
        <begin position="84"/>
        <end position="94"/>
    </location>
</feature>
<feature type="compositionally biased region" description="Basic and acidic residues" evidence="1">
    <location>
        <begin position="37"/>
        <end position="48"/>
    </location>
</feature>
<proteinExistence type="predicted"/>
<protein>
    <submittedName>
        <fullName evidence="2">Efflux ABC transporter, ATP-binding protein</fullName>
    </submittedName>
</protein>